<dbReference type="GO" id="GO:0034038">
    <property type="term" value="F:deoxyhypusine synthase activity"/>
    <property type="evidence" value="ECO:0007669"/>
    <property type="project" value="UniProtKB-EC"/>
</dbReference>
<dbReference type="EMBL" id="UIVT01000002">
    <property type="protein sequence ID" value="SVP92121.1"/>
    <property type="molecule type" value="Genomic_DNA"/>
</dbReference>
<evidence type="ECO:0000256" key="1">
    <source>
        <dbReference type="ARBA" id="ARBA00000952"/>
    </source>
</evidence>
<dbReference type="EC" id="2.5.1.46" evidence="5"/>
<dbReference type="InterPro" id="IPR036982">
    <property type="entry name" value="Deoxyhypusine_synthase_sf"/>
</dbReference>
<dbReference type="PANTHER" id="PTHR11703:SF0">
    <property type="entry name" value="DEOXYHYPUSINE SYNTHASE"/>
    <property type="match status" value="1"/>
</dbReference>
<dbReference type="GO" id="GO:0005737">
    <property type="term" value="C:cytoplasm"/>
    <property type="evidence" value="ECO:0007669"/>
    <property type="project" value="TreeGrafter"/>
</dbReference>
<dbReference type="NCBIfam" id="TIGR00321">
    <property type="entry name" value="dhys"/>
    <property type="match status" value="1"/>
</dbReference>
<proteinExistence type="inferred from homology"/>
<dbReference type="VEuPathDB" id="PiroplasmaDB:TA13570"/>
<keyword evidence="6" id="KW-0808">Transferase</keyword>
<evidence type="ECO:0000313" key="10">
    <source>
        <dbReference type="EMBL" id="SVP92316.1"/>
    </source>
</evidence>
<comment type="cofactor">
    <cofactor evidence="2">
        <name>NAD(+)</name>
        <dbReference type="ChEBI" id="CHEBI:57540"/>
    </cofactor>
</comment>
<dbReference type="InterPro" id="IPR002773">
    <property type="entry name" value="Deoxyhypusine_synthase"/>
</dbReference>
<dbReference type="SUPFAM" id="SSF52467">
    <property type="entry name" value="DHS-like NAD/FAD-binding domain"/>
    <property type="match status" value="1"/>
</dbReference>
<keyword evidence="8" id="KW-0386">Hypusine biosynthesis</keyword>
<evidence type="ECO:0000256" key="5">
    <source>
        <dbReference type="ARBA" id="ARBA00012683"/>
    </source>
</evidence>
<dbReference type="AlphaFoldDB" id="A0A3B0N754"/>
<dbReference type="Gene3D" id="3.40.910.10">
    <property type="entry name" value="Deoxyhypusine synthase"/>
    <property type="match status" value="1"/>
</dbReference>
<accession>A0A3B0N754</accession>
<evidence type="ECO:0000256" key="3">
    <source>
        <dbReference type="ARBA" id="ARBA00005041"/>
    </source>
</evidence>
<dbReference type="EMBL" id="UIVS01000002">
    <property type="protein sequence ID" value="SVP92316.1"/>
    <property type="molecule type" value="Genomic_DNA"/>
</dbReference>
<comment type="similarity">
    <text evidence="4">Belongs to the deoxyhypusine synthase family.</text>
</comment>
<evidence type="ECO:0000256" key="6">
    <source>
        <dbReference type="ARBA" id="ARBA00022679"/>
    </source>
</evidence>
<gene>
    <name evidence="9" type="ORF">TAT_000210700</name>
    <name evidence="10" type="ORF">TAV_000210900</name>
</gene>
<protein>
    <recommendedName>
        <fullName evidence="5">deoxyhypusine synthase</fullName>
        <ecNumber evidence="5">2.5.1.46</ecNumber>
    </recommendedName>
</protein>
<evidence type="ECO:0000256" key="4">
    <source>
        <dbReference type="ARBA" id="ARBA00009892"/>
    </source>
</evidence>
<sequence length="370" mass="41268">MTENELNESIPKVALEAVLQANAQVTENMLPVSGIEYDGALAIDSMLEKFRVFGFQATNLGLAAEMVDRMFSWRLSDDPLQESDEGTPYADPEVRRKTKCTIWVSFTSNMISCGLREAFVFMAKHRLVDVFVTSGGGVEEDLIKCLGHTYIGKFNLDGADLRNKGWNRIGNLLLPNENYCAFEDWLQPILDEMHTEQVEKGTIWTPSSFIDLLGSKINDESSLYYWCHKNKIPVFCPGLTDGSIGDNLYFHTYRKSTPTTLYLDIVKDIRLINDFAVKCKKSGLIILGGGLPKHHVCNSNLMRNGADFAIYVSTAQEYDGSDSGANPDEAVSWGKIKPHTDPVKVHADASIVFPLIVAGVLTKHVNRQFE</sequence>
<dbReference type="Pfam" id="PF01916">
    <property type="entry name" value="DS"/>
    <property type="match status" value="1"/>
</dbReference>
<reference evidence="9" key="1">
    <citation type="submission" date="2018-07" db="EMBL/GenBank/DDBJ databases">
        <authorList>
            <person name="Quirk P.G."/>
            <person name="Krulwich T.A."/>
        </authorList>
    </citation>
    <scope>NUCLEOTIDE SEQUENCE</scope>
    <source>
        <strain evidence="9">Anand</strain>
    </source>
</reference>
<organism evidence="9">
    <name type="scientific">Theileria annulata</name>
    <dbReference type="NCBI Taxonomy" id="5874"/>
    <lineage>
        <taxon>Eukaryota</taxon>
        <taxon>Sar</taxon>
        <taxon>Alveolata</taxon>
        <taxon>Apicomplexa</taxon>
        <taxon>Aconoidasida</taxon>
        <taxon>Piroplasmida</taxon>
        <taxon>Theileriidae</taxon>
        <taxon>Theileria</taxon>
    </lineage>
</organism>
<name>A0A3B0N754_THEAN</name>
<comment type="catalytic activity">
    <reaction evidence="1">
        <text>[eIF5A protein]-L-lysine + spermidine = [eIF5A protein]-deoxyhypusine + propane-1,3-diamine</text>
        <dbReference type="Rhea" id="RHEA:33299"/>
        <dbReference type="Rhea" id="RHEA-COMP:10143"/>
        <dbReference type="Rhea" id="RHEA-COMP:10144"/>
        <dbReference type="ChEBI" id="CHEBI:29969"/>
        <dbReference type="ChEBI" id="CHEBI:57484"/>
        <dbReference type="ChEBI" id="CHEBI:57834"/>
        <dbReference type="ChEBI" id="CHEBI:82657"/>
        <dbReference type="EC" id="2.5.1.46"/>
    </reaction>
</comment>
<dbReference type="FunFam" id="3.40.910.10:FF:000001">
    <property type="entry name" value="Probable deoxyhypusine synthase"/>
    <property type="match status" value="1"/>
</dbReference>
<evidence type="ECO:0000256" key="7">
    <source>
        <dbReference type="ARBA" id="ARBA00023027"/>
    </source>
</evidence>
<dbReference type="PANTHER" id="PTHR11703">
    <property type="entry name" value="DEOXYHYPUSINE SYNTHASE"/>
    <property type="match status" value="1"/>
</dbReference>
<evidence type="ECO:0000256" key="8">
    <source>
        <dbReference type="ARBA" id="ARBA00023256"/>
    </source>
</evidence>
<evidence type="ECO:0000256" key="2">
    <source>
        <dbReference type="ARBA" id="ARBA00001911"/>
    </source>
</evidence>
<dbReference type="InterPro" id="IPR029035">
    <property type="entry name" value="DHS-like_NAD/FAD-binding_dom"/>
</dbReference>
<evidence type="ECO:0000313" key="9">
    <source>
        <dbReference type="EMBL" id="SVP92121.1"/>
    </source>
</evidence>
<comment type="pathway">
    <text evidence="3">Protein modification; eIF5A hypusination.</text>
</comment>
<keyword evidence="7" id="KW-0520">NAD</keyword>